<name>A0A9P0E7Q8_NEZVI</name>
<dbReference type="EMBL" id="OV725077">
    <property type="protein sequence ID" value="CAH1391510.1"/>
    <property type="molecule type" value="Genomic_DNA"/>
</dbReference>
<sequence>MYSQKVPKGRGEEVASSINRVMPEGYVRRSGGSQLGEQTGEAEDPVPAAPGRCPPAVQEAVRAPPGPAPPPPPLQLPRAPPPPATPPRPTRGTPLTFLNH</sequence>
<dbReference type="AlphaFoldDB" id="A0A9P0E7Q8"/>
<feature type="region of interest" description="Disordered" evidence="1">
    <location>
        <begin position="1"/>
        <end position="100"/>
    </location>
</feature>
<reference evidence="2" key="1">
    <citation type="submission" date="2022-01" db="EMBL/GenBank/DDBJ databases">
        <authorList>
            <person name="King R."/>
        </authorList>
    </citation>
    <scope>NUCLEOTIDE SEQUENCE</scope>
</reference>
<protein>
    <submittedName>
        <fullName evidence="2">Uncharacterized protein</fullName>
    </submittedName>
</protein>
<proteinExistence type="predicted"/>
<accession>A0A9P0E7Q8</accession>
<evidence type="ECO:0000256" key="1">
    <source>
        <dbReference type="SAM" id="MobiDB-lite"/>
    </source>
</evidence>
<dbReference type="Proteomes" id="UP001152798">
    <property type="component" value="Chromosome 1"/>
</dbReference>
<evidence type="ECO:0000313" key="2">
    <source>
        <dbReference type="EMBL" id="CAH1391510.1"/>
    </source>
</evidence>
<gene>
    <name evidence="2" type="ORF">NEZAVI_LOCUS2521</name>
</gene>
<keyword evidence="3" id="KW-1185">Reference proteome</keyword>
<evidence type="ECO:0000313" key="3">
    <source>
        <dbReference type="Proteomes" id="UP001152798"/>
    </source>
</evidence>
<organism evidence="2 3">
    <name type="scientific">Nezara viridula</name>
    <name type="common">Southern green stink bug</name>
    <name type="synonym">Cimex viridulus</name>
    <dbReference type="NCBI Taxonomy" id="85310"/>
    <lineage>
        <taxon>Eukaryota</taxon>
        <taxon>Metazoa</taxon>
        <taxon>Ecdysozoa</taxon>
        <taxon>Arthropoda</taxon>
        <taxon>Hexapoda</taxon>
        <taxon>Insecta</taxon>
        <taxon>Pterygota</taxon>
        <taxon>Neoptera</taxon>
        <taxon>Paraneoptera</taxon>
        <taxon>Hemiptera</taxon>
        <taxon>Heteroptera</taxon>
        <taxon>Panheteroptera</taxon>
        <taxon>Pentatomomorpha</taxon>
        <taxon>Pentatomoidea</taxon>
        <taxon>Pentatomidae</taxon>
        <taxon>Pentatominae</taxon>
        <taxon>Nezara</taxon>
    </lineage>
</organism>
<feature type="compositionally biased region" description="Low complexity" evidence="1">
    <location>
        <begin position="90"/>
        <end position="100"/>
    </location>
</feature>
<feature type="compositionally biased region" description="Pro residues" evidence="1">
    <location>
        <begin position="64"/>
        <end position="89"/>
    </location>
</feature>